<evidence type="ECO:0000313" key="2">
    <source>
        <dbReference type="Proteomes" id="UP000322726"/>
    </source>
</evidence>
<protein>
    <submittedName>
        <fullName evidence="1">Rhodanese-like domain-containing protein</fullName>
    </submittedName>
</protein>
<dbReference type="SMART" id="SM00450">
    <property type="entry name" value="RHOD"/>
    <property type="match status" value="1"/>
</dbReference>
<reference evidence="1 2" key="3">
    <citation type="submission" date="2019-09" db="EMBL/GenBank/DDBJ databases">
        <title>Taxonomic note: a critical rebuttal of the proposed division of the genus Arcobacter into six genera, emended descriptions of Arcobacter anaerophilus and the genus Arcobacter, and an assessment of genus-level boundaries for Epsilonproteobacteria using in silico genomic comparator tools.</title>
        <authorList>
            <person name="On S.L.W."/>
            <person name="Miller W.G."/>
            <person name="Biggs P."/>
            <person name="Cornelius A."/>
            <person name="Vandamme P."/>
        </authorList>
    </citation>
    <scope>NUCLEOTIDE SEQUENCE [LARGE SCALE GENOMIC DNA]</scope>
    <source>
        <strain evidence="1 2">LMG 26638</strain>
    </source>
</reference>
<dbReference type="Proteomes" id="UP000322726">
    <property type="component" value="Chromosome"/>
</dbReference>
<dbReference type="InterPro" id="IPR050229">
    <property type="entry name" value="GlpE_sulfurtransferase"/>
</dbReference>
<reference evidence="2" key="2">
    <citation type="submission" date="2019-09" db="EMBL/GenBank/DDBJ databases">
        <title>Complete genome sequencing of four Arcobacter species reveals a diverse suite of mobile elements.</title>
        <authorList>
            <person name="On S.L.W."/>
            <person name="Miller W.G."/>
            <person name="Biggs P."/>
            <person name="Cornelius A."/>
            <person name="Vandamme P."/>
        </authorList>
    </citation>
    <scope>NUCLEOTIDE SEQUENCE [LARGE SCALE GENOMIC DNA]</scope>
    <source>
        <strain evidence="2">LMG 26638</strain>
    </source>
</reference>
<dbReference type="PANTHER" id="PTHR43031">
    <property type="entry name" value="FAD-DEPENDENT OXIDOREDUCTASE"/>
    <property type="match status" value="1"/>
</dbReference>
<dbReference type="InterPro" id="IPR036873">
    <property type="entry name" value="Rhodanese-like_dom_sf"/>
</dbReference>
<accession>A0A5C2HA82</accession>
<dbReference type="PANTHER" id="PTHR43031:SF16">
    <property type="entry name" value="OXIDOREDUCTASE"/>
    <property type="match status" value="1"/>
</dbReference>
<dbReference type="PROSITE" id="PS50206">
    <property type="entry name" value="RHODANESE_3"/>
    <property type="match status" value="1"/>
</dbReference>
<keyword evidence="2" id="KW-1185">Reference proteome</keyword>
<dbReference type="Gene3D" id="3.40.250.10">
    <property type="entry name" value="Rhodanese-like domain"/>
    <property type="match status" value="1"/>
</dbReference>
<dbReference type="Pfam" id="PF00581">
    <property type="entry name" value="Rhodanese"/>
    <property type="match status" value="1"/>
</dbReference>
<dbReference type="InterPro" id="IPR001763">
    <property type="entry name" value="Rhodanese-like_dom"/>
</dbReference>
<dbReference type="KEGG" id="apai:APAC_1308"/>
<dbReference type="AlphaFoldDB" id="A0A5C2HA82"/>
<name>A0A5C2HA82_9BACT</name>
<evidence type="ECO:0000313" key="1">
    <source>
        <dbReference type="EMBL" id="QEP34425.1"/>
    </source>
</evidence>
<dbReference type="SUPFAM" id="SSF52821">
    <property type="entry name" value="Rhodanese/Cell cycle control phosphatase"/>
    <property type="match status" value="1"/>
</dbReference>
<dbReference type="CDD" id="cd00158">
    <property type="entry name" value="RHOD"/>
    <property type="match status" value="1"/>
</dbReference>
<sequence length="131" mass="15021">MKKIFLLLLSSIFAFADLKGINPTQLQEMIDKNITVIDIRTPPEWNGIGTIPTSKKIMFFDIKGNYDIQKWLNDFSTYVKDKDQAFVLVCRSGNRTGTVGNFLSKKLGYKNVYHLQDGIKSWIKEGKEVIK</sequence>
<dbReference type="EMBL" id="CP035928">
    <property type="protein sequence ID" value="QEP34425.1"/>
    <property type="molecule type" value="Genomic_DNA"/>
</dbReference>
<reference evidence="1 2" key="1">
    <citation type="submission" date="2019-09" db="EMBL/GenBank/DDBJ databases">
        <title>Complete genome sequencing of four Arcobacter species reveals a diverse suite of mobile elements.</title>
        <authorList>
            <person name="Miller W.G."/>
            <person name="Yee E."/>
            <person name="Bono J.L."/>
        </authorList>
    </citation>
    <scope>NUCLEOTIDE SEQUENCE [LARGE SCALE GENOMIC DNA]</scope>
    <source>
        <strain evidence="1 2">LMG 26638</strain>
    </source>
</reference>
<dbReference type="OrthoDB" id="5471138at2"/>
<organism evidence="1 2">
    <name type="scientific">Malaciobacter pacificus</name>
    <dbReference type="NCBI Taxonomy" id="1080223"/>
    <lineage>
        <taxon>Bacteria</taxon>
        <taxon>Pseudomonadati</taxon>
        <taxon>Campylobacterota</taxon>
        <taxon>Epsilonproteobacteria</taxon>
        <taxon>Campylobacterales</taxon>
        <taxon>Arcobacteraceae</taxon>
        <taxon>Malaciobacter</taxon>
    </lineage>
</organism>
<gene>
    <name evidence="1" type="ORF">APAC_1308</name>
</gene>
<proteinExistence type="predicted"/>
<dbReference type="RefSeq" id="WP_130233361.1">
    <property type="nucleotide sequence ID" value="NZ_BMEF01000027.1"/>
</dbReference>